<reference evidence="2" key="2">
    <citation type="submission" date="2000-03" db="EMBL/GenBank/DDBJ databases">
        <authorList>
            <person name="Rose M."/>
            <person name="Hempel S."/>
            <person name="Entian K.-D."/>
            <person name="Mewes H.W."/>
            <person name="Lemcke K."/>
            <person name="Mayer K.F.X."/>
        </authorList>
    </citation>
    <scope>NUCLEOTIDE SEQUENCE</scope>
</reference>
<name>Q9M064_ARATH</name>
<feature type="compositionally biased region" description="Low complexity" evidence="1">
    <location>
        <begin position="1"/>
        <end position="11"/>
    </location>
</feature>
<reference key="1">
    <citation type="journal article" date="1999" name="Nature">
        <title>Sequence and analysis of chromosome 4 of the plant Arabidopsis thaliana.</title>
        <authorList>
            <consortium name="EU"/>
            <consortium name="CSHL and WU Arabidopsis Sequencing Project"/>
            <person name="Mayer K."/>
            <person name="Schuller C."/>
            <person name="Wambutt R."/>
            <person name="Murphy G."/>
            <person name="Volckaert G."/>
            <person name="Pohl T."/>
            <person name="Dusterhoft A."/>
            <person name="Stiekema W."/>
            <person name="Entian K.D."/>
            <person name="Terryn N."/>
            <person name="Harris B."/>
            <person name="Ansorge W."/>
            <person name="Brandt P."/>
            <person name="Grivell L."/>
            <person name="Rieger M."/>
            <person name="Weichselgartner M."/>
            <person name="de Simone V."/>
            <person name="Obermaier B."/>
            <person name="Mache R."/>
            <person name="Muller M."/>
            <person name="Kreis M."/>
            <person name="Delseny M."/>
            <person name="Puigdomenech P."/>
            <person name="Watson M."/>
            <person name="Schmidtheini T."/>
            <person name="Reichert B."/>
            <person name="Portatelle D."/>
            <person name="Perez-Alonso M."/>
            <person name="Boutry M."/>
            <person name="Bancroft I."/>
            <person name="Vos P."/>
            <person name="Hoheisel J."/>
            <person name="Zimmermann W."/>
            <person name="Wedler H."/>
            <person name="Ridley P."/>
            <person name="Langham S.A."/>
            <person name="McCullagh B."/>
            <person name="Bilham L."/>
            <person name="Robben J."/>
            <person name="Van der Schueren J."/>
            <person name="Grymonprez B."/>
            <person name="Chuang Y.J."/>
            <person name="Vandenbussche F."/>
            <person name="Braeken M."/>
            <person name="Weltjens I."/>
            <person name="Voet M."/>
            <person name="Bastiaens I."/>
            <person name="Aert R."/>
            <person name="Defoor E."/>
            <person name="Weitzenegger T."/>
            <person name="Bothe G."/>
            <person name="Ramsperger U."/>
            <person name="Hilbert H."/>
            <person name="Braun M."/>
            <person name="Holzer E."/>
            <person name="Brandt A."/>
            <person name="Peters S."/>
            <person name="van Staveren M."/>
            <person name="Dirske W."/>
            <person name="Mooijman P."/>
            <person name="Klein Lankhorst R."/>
            <person name="Rose M."/>
            <person name="Hauf J."/>
            <person name="Kotter P."/>
            <person name="Berneiser S."/>
            <person name="Hempel S."/>
            <person name="Feldpausch M."/>
            <person name="Lamberth S."/>
            <person name="Van den Daele H."/>
            <person name="De Keyser A."/>
            <person name="Buysshaert C."/>
            <person name="Gielen J."/>
            <person name="Villarroel R."/>
            <person name="De Clercq R."/>
            <person name="Van Montagu M."/>
            <person name="Rogers J."/>
            <person name="Cronin A."/>
            <person name="Quail M."/>
            <person name="Bray-Allen S."/>
            <person name="Clark L."/>
            <person name="Doggett J."/>
            <person name="Hall S."/>
            <person name="Kay M."/>
            <person name="Lennard N."/>
            <person name="McLay K."/>
            <person name="Mayes R."/>
            <person name="Pettett A."/>
            <person name="Rajandream M.A."/>
            <person name="Lyne M."/>
            <person name="Benes V."/>
            <person name="Rechmann S."/>
            <person name="Borkova D."/>
            <person name="Blocker H."/>
            <person name="Scharfe M."/>
            <person name="Grimm M."/>
            <person name="Lohnert T.H."/>
            <person name="Dose S."/>
            <person name="de Haan M."/>
            <person name="Maarse A."/>
            <person name="Schafer M."/>
            <person name="Muller-Auer S."/>
            <person name="Gabel C."/>
            <person name="Fuchs M."/>
            <person name="Fartmann B."/>
            <person name="Granderath K."/>
            <person name="Dauner D."/>
            <person name="Herzl A."/>
            <person name="Neumann S."/>
            <person name="Argiriou A."/>
            <person name="Vitale D."/>
            <person name="Liguori R."/>
            <person name="Piravandi E."/>
            <person name="Massenet O."/>
            <person name="Quigley F."/>
            <person name="Clabauld G."/>
            <person name="Mundlein A."/>
            <person name="Felber R."/>
            <person name="Schnabl S."/>
            <person name="Hiller R."/>
            <person name="Schmidt W."/>
            <person name="Lecharny A."/>
            <person name="Aubourg S."/>
            <person name="Chefdor F."/>
            <person name="Cooke R."/>
            <person name="Berger C."/>
            <person name="Montfort A."/>
            <person name="Casacuberta E."/>
            <person name="Gibbons T."/>
            <person name="Weber N."/>
            <person name="Vandenbol M."/>
            <person name="Bargues M."/>
            <person name="Terol J."/>
            <person name="Torres A."/>
            <person name="Perez-Perez A."/>
            <person name="Purnelle B."/>
            <person name="Bent E."/>
            <person name="Johnson S."/>
            <person name="Tacon D."/>
            <person name="Jesse T."/>
            <person name="Heijnen L."/>
            <person name="Schwarz S."/>
            <person name="Scholler P."/>
            <person name="Heber S."/>
            <person name="Francs P."/>
            <person name="Bielke C."/>
            <person name="Frishman D."/>
            <person name="Haase D."/>
            <person name="Lemcke K."/>
            <person name="Mewes H.W."/>
            <person name="Stocker S."/>
            <person name="Zaccaria P."/>
            <person name="Bevan M."/>
            <person name="Wilson R.K."/>
            <person name="de la Bastide M."/>
            <person name="Habermann K."/>
            <person name="Parnell L."/>
            <person name="Dedhia N."/>
            <person name="Gnoj L."/>
            <person name="Schutz K."/>
            <person name="Huang E."/>
            <person name="Spiegel L."/>
            <person name="Sehkon M."/>
            <person name="Murray J."/>
            <person name="Sheet P."/>
            <person name="Cordes M."/>
            <person name="Abu-Threideh J."/>
            <person name="Stoneking T."/>
            <person name="Kalicki J."/>
            <person name="Graves T."/>
            <person name="Harmon G."/>
            <person name="Edwards J."/>
            <person name="Latreille P."/>
            <person name="Courtney L."/>
            <person name="Cloud J."/>
            <person name="Abbott A."/>
            <person name="Scott K."/>
            <person name="Johnson D."/>
            <person name="Minx P."/>
            <person name="Bentley D."/>
            <person name="Fulton B."/>
            <person name="Miller N."/>
            <person name="Greco T."/>
            <person name="Kemp K."/>
            <person name="Kramer J."/>
            <person name="Fulton L."/>
            <person name="Mardis E."/>
            <person name="Dante M."/>
            <person name="Pepin K."/>
            <person name="Hillier L."/>
            <person name="Nelson J."/>
            <person name="Spieth J."/>
            <person name="Ryan E."/>
            <person name="Andrews S."/>
            <person name="Geisel C."/>
            <person name="Layman D."/>
            <person name="Du H."/>
            <person name="Ali J."/>
            <person name="Berghoff A."/>
            <person name="Jones K."/>
            <person name="Drone K."/>
            <person name="Cotton M."/>
            <person name="Joshu C."/>
            <person name="Antonoiu B."/>
            <person name="Zidanic M."/>
            <person name="Strong C."/>
            <person name="Sun H."/>
            <person name="Lamar B."/>
            <person name="Yordan C."/>
            <person name="Ma P."/>
            <person name="Zhong J."/>
            <person name="Preston R."/>
            <person name="Vil D."/>
            <person name="Shekher M."/>
            <person name="Matero A."/>
            <person name="Shah R."/>
            <person name="Swaby I.K."/>
            <person name="O'Shaughnessy A."/>
            <person name="Rodriguez M."/>
            <person name="Hoffmann J."/>
            <person name="Till S."/>
            <person name="Granat S."/>
            <person name="Shohdy N."/>
            <person name="Hasegawa A."/>
            <person name="Hameed A."/>
            <person name="Lodhi M."/>
            <person name="Johnson A."/>
            <person name="Chen E."/>
            <person name="Marra M."/>
            <person name="Martienssen R."/>
            <person name="McCombie W.R."/>
        </authorList>
    </citation>
    <scope>NUCLEOTIDE SEQUENCE [LARGE SCALE GENOMIC DNA]</scope>
    <source>
        <strain>cv. Columbia</strain>
    </source>
</reference>
<dbReference type="PIR" id="B85475">
    <property type="entry name" value="B85475"/>
</dbReference>
<feature type="region of interest" description="Disordered" evidence="1">
    <location>
        <begin position="1"/>
        <end position="32"/>
    </location>
</feature>
<dbReference type="EMBL" id="AL161596">
    <property type="protein sequence ID" value="CAB80672.1"/>
    <property type="molecule type" value="Genomic_DNA"/>
</dbReference>
<proteinExistence type="predicted"/>
<reference evidence="2" key="3">
    <citation type="submission" date="2000-03" db="EMBL/GenBank/DDBJ databases">
        <authorList>
            <person name="EU Arabidopsis sequencing project"/>
        </authorList>
    </citation>
    <scope>NUCLEOTIDE SEQUENCE</scope>
</reference>
<feature type="region of interest" description="Disordered" evidence="1">
    <location>
        <begin position="46"/>
        <end position="80"/>
    </location>
</feature>
<evidence type="ECO:0000313" key="2">
    <source>
        <dbReference type="EMBL" id="CAB80672.1"/>
    </source>
</evidence>
<gene>
    <name evidence="2" type="ordered locus">At4g40090</name>
</gene>
<sequence length="80" mass="7000">MESATGPSALGAGAGAGVGPDGPGAKAYGLGGEATGEVVGDVVGGETGVKQRAGGSAVGVTTGEGDSTGGRNVIGAGAGA</sequence>
<dbReference type="AlphaFoldDB" id="Q9M064"/>
<evidence type="ECO:0000256" key="1">
    <source>
        <dbReference type="SAM" id="MobiDB-lite"/>
    </source>
</evidence>
<accession>Q9M064</accession>
<feature type="compositionally biased region" description="Gly residues" evidence="1">
    <location>
        <begin position="12"/>
        <end position="22"/>
    </location>
</feature>
<organism evidence="2">
    <name type="scientific">Arabidopsis thaliana</name>
    <name type="common">Mouse-ear cress</name>
    <dbReference type="NCBI Taxonomy" id="3702"/>
    <lineage>
        <taxon>Eukaryota</taxon>
        <taxon>Viridiplantae</taxon>
        <taxon>Streptophyta</taxon>
        <taxon>Embryophyta</taxon>
        <taxon>Tracheophyta</taxon>
        <taxon>Spermatophyta</taxon>
        <taxon>Magnoliopsida</taxon>
        <taxon>eudicotyledons</taxon>
        <taxon>Gunneridae</taxon>
        <taxon>Pentapetalae</taxon>
        <taxon>rosids</taxon>
        <taxon>malvids</taxon>
        <taxon>Brassicales</taxon>
        <taxon>Brassicaceae</taxon>
        <taxon>Camelineae</taxon>
        <taxon>Arabidopsis</taxon>
    </lineage>
</organism>
<protein>
    <submittedName>
        <fullName evidence="2">Uncharacterized protein AT4g40090</fullName>
    </submittedName>
</protein>